<sequence>MPEQEDLSQVIRHILQTAPDDRKKLLDNHSNLLQVADYCENNYFKSQAVEEAKALTTQALASVTYQINSLANTVVRLLDSQAMKVKAMESSVNLLSLVRSKLYLLLNYCTLNP</sequence>
<dbReference type="GO" id="GO:0001764">
    <property type="term" value="P:neuron migration"/>
    <property type="evidence" value="ECO:0007669"/>
    <property type="project" value="TreeGrafter"/>
</dbReference>
<keyword evidence="3" id="KW-1185">Reference proteome</keyword>
<accession>A0A3P8W0K7</accession>
<reference evidence="2" key="3">
    <citation type="submission" date="2025-09" db="UniProtKB">
        <authorList>
            <consortium name="Ensembl"/>
        </authorList>
    </citation>
    <scope>IDENTIFICATION</scope>
</reference>
<dbReference type="GeneTree" id="ENSGT00940000167052"/>
<name>A0A3P8W0K7_CYNSE</name>
<dbReference type="PANTHER" id="PTHR10460">
    <property type="entry name" value="ABL INTERACTOR FAMILY MEMBER"/>
    <property type="match status" value="1"/>
</dbReference>
<evidence type="ECO:0000256" key="1">
    <source>
        <dbReference type="ARBA" id="ARBA00010020"/>
    </source>
</evidence>
<dbReference type="GO" id="GO:0017124">
    <property type="term" value="F:SH3 domain binding"/>
    <property type="evidence" value="ECO:0007669"/>
    <property type="project" value="TreeGrafter"/>
</dbReference>
<comment type="similarity">
    <text evidence="1">Belongs to the ABI family.</text>
</comment>
<proteinExistence type="inferred from homology"/>
<dbReference type="InterPro" id="IPR028457">
    <property type="entry name" value="ABI"/>
</dbReference>
<evidence type="ECO:0000313" key="3">
    <source>
        <dbReference type="Proteomes" id="UP000265120"/>
    </source>
</evidence>
<dbReference type="PANTHER" id="PTHR10460:SF60">
    <property type="entry name" value="ABI GENE FAMILY MEMBER 3"/>
    <property type="match status" value="1"/>
</dbReference>
<dbReference type="GO" id="GO:0031209">
    <property type="term" value="C:SCAR complex"/>
    <property type="evidence" value="ECO:0007669"/>
    <property type="project" value="TreeGrafter"/>
</dbReference>
<dbReference type="AlphaFoldDB" id="A0A3P8W0K7"/>
<reference evidence="2" key="2">
    <citation type="submission" date="2025-08" db="UniProtKB">
        <authorList>
            <consortium name="Ensembl"/>
        </authorList>
    </citation>
    <scope>IDENTIFICATION</scope>
</reference>
<dbReference type="STRING" id="244447.ENSCSEP00000020124"/>
<dbReference type="InParanoid" id="A0A3P8W0K7"/>
<dbReference type="Gene3D" id="6.10.140.1620">
    <property type="match status" value="1"/>
</dbReference>
<reference evidence="2 3" key="1">
    <citation type="journal article" date="2014" name="Nat. Genet.">
        <title>Whole-genome sequence of a flatfish provides insights into ZW sex chromosome evolution and adaptation to a benthic lifestyle.</title>
        <authorList>
            <person name="Chen S."/>
            <person name="Zhang G."/>
            <person name="Shao C."/>
            <person name="Huang Q."/>
            <person name="Liu G."/>
            <person name="Zhang P."/>
            <person name="Song W."/>
            <person name="An N."/>
            <person name="Chalopin D."/>
            <person name="Volff J.N."/>
            <person name="Hong Y."/>
            <person name="Li Q."/>
            <person name="Sha Z."/>
            <person name="Zhou H."/>
            <person name="Xie M."/>
            <person name="Yu Q."/>
            <person name="Liu Y."/>
            <person name="Xiang H."/>
            <person name="Wang N."/>
            <person name="Wu K."/>
            <person name="Yang C."/>
            <person name="Zhou Q."/>
            <person name="Liao X."/>
            <person name="Yang L."/>
            <person name="Hu Q."/>
            <person name="Zhang J."/>
            <person name="Meng L."/>
            <person name="Jin L."/>
            <person name="Tian Y."/>
            <person name="Lian J."/>
            <person name="Yang J."/>
            <person name="Miao G."/>
            <person name="Liu S."/>
            <person name="Liang Z."/>
            <person name="Yan F."/>
            <person name="Li Y."/>
            <person name="Sun B."/>
            <person name="Zhang H."/>
            <person name="Zhang J."/>
            <person name="Zhu Y."/>
            <person name="Du M."/>
            <person name="Zhao Y."/>
            <person name="Schartl M."/>
            <person name="Tang Q."/>
            <person name="Wang J."/>
        </authorList>
    </citation>
    <scope>NUCLEOTIDE SEQUENCE</scope>
</reference>
<dbReference type="GO" id="GO:0030027">
    <property type="term" value="C:lamellipodium"/>
    <property type="evidence" value="ECO:0007669"/>
    <property type="project" value="TreeGrafter"/>
</dbReference>
<dbReference type="Proteomes" id="UP000265120">
    <property type="component" value="Chromosome 8"/>
</dbReference>
<dbReference type="GO" id="GO:0098858">
    <property type="term" value="C:actin-based cell projection"/>
    <property type="evidence" value="ECO:0007669"/>
    <property type="project" value="TreeGrafter"/>
</dbReference>
<evidence type="ECO:0000313" key="2">
    <source>
        <dbReference type="Ensembl" id="ENSCSEP00000020124.1"/>
    </source>
</evidence>
<protein>
    <recommendedName>
        <fullName evidence="4">ABI family, member 3b</fullName>
    </recommendedName>
</protein>
<evidence type="ECO:0008006" key="4">
    <source>
        <dbReference type="Google" id="ProtNLM"/>
    </source>
</evidence>
<dbReference type="Ensembl" id="ENSCSET00000020371.1">
    <property type="protein sequence ID" value="ENSCSEP00000020124.1"/>
    <property type="gene ID" value="ENSCSEG00000012844.1"/>
</dbReference>
<dbReference type="GO" id="GO:0035591">
    <property type="term" value="F:signaling adaptor activity"/>
    <property type="evidence" value="ECO:0007669"/>
    <property type="project" value="TreeGrafter"/>
</dbReference>
<dbReference type="OMA" id="CFSHTAS"/>
<organism evidence="2 3">
    <name type="scientific">Cynoglossus semilaevis</name>
    <name type="common">Tongue sole</name>
    <dbReference type="NCBI Taxonomy" id="244447"/>
    <lineage>
        <taxon>Eukaryota</taxon>
        <taxon>Metazoa</taxon>
        <taxon>Chordata</taxon>
        <taxon>Craniata</taxon>
        <taxon>Vertebrata</taxon>
        <taxon>Euteleostomi</taxon>
        <taxon>Actinopterygii</taxon>
        <taxon>Neopterygii</taxon>
        <taxon>Teleostei</taxon>
        <taxon>Neoteleostei</taxon>
        <taxon>Acanthomorphata</taxon>
        <taxon>Carangaria</taxon>
        <taxon>Pleuronectiformes</taxon>
        <taxon>Pleuronectoidei</taxon>
        <taxon>Cynoglossidae</taxon>
        <taxon>Cynoglossinae</taxon>
        <taxon>Cynoglossus</taxon>
    </lineage>
</organism>